<dbReference type="EMBL" id="BSXS01005982">
    <property type="protein sequence ID" value="GME84968.1"/>
    <property type="molecule type" value="Genomic_DNA"/>
</dbReference>
<accession>A0ACB5TD59</accession>
<evidence type="ECO:0000313" key="2">
    <source>
        <dbReference type="Proteomes" id="UP001165064"/>
    </source>
</evidence>
<proteinExistence type="predicted"/>
<reference evidence="1" key="1">
    <citation type="submission" date="2023-04" db="EMBL/GenBank/DDBJ databases">
        <title>Ambrosiozyma monospora NBRC 10751.</title>
        <authorList>
            <person name="Ichikawa N."/>
            <person name="Sato H."/>
            <person name="Tonouchi N."/>
        </authorList>
    </citation>
    <scope>NUCLEOTIDE SEQUENCE</scope>
    <source>
        <strain evidence="1">NBRC 10751</strain>
    </source>
</reference>
<keyword evidence="2" id="KW-1185">Reference proteome</keyword>
<dbReference type="Proteomes" id="UP001165064">
    <property type="component" value="Unassembled WGS sequence"/>
</dbReference>
<comment type="caution">
    <text evidence="1">The sequence shown here is derived from an EMBL/GenBank/DDBJ whole genome shotgun (WGS) entry which is preliminary data.</text>
</comment>
<name>A0ACB5TD59_AMBMO</name>
<sequence>MDVRNQIQGFPFYQMIVLSLVRFTESIAETSLYPYIFPYLVHLQVSENKSDIPMYIAYLASANSLCTIISNLYWGRQANIWGRKPVLIIGMIGLAISMLVYGFAQSFTAAMVSKLIKGLSSANMATVRTTTGEVAHEKRHQSLAFSLFPLMFNFGFMIGPLLASSLITPLTELAPDDDGNLTFRQKYPFALPNVVLAMSLFIATLFMILLFEETHPKLKNRYDFGLDMGDKIRRLMGISVEPRPWAEVNSR</sequence>
<protein>
    <submittedName>
        <fullName evidence="1">Unnamed protein product</fullName>
    </submittedName>
</protein>
<evidence type="ECO:0000313" key="1">
    <source>
        <dbReference type="EMBL" id="GME84968.1"/>
    </source>
</evidence>
<gene>
    <name evidence="1" type="ORF">Amon02_000724700</name>
</gene>
<organism evidence="1 2">
    <name type="scientific">Ambrosiozyma monospora</name>
    <name type="common">Yeast</name>
    <name type="synonym">Endomycopsis monosporus</name>
    <dbReference type="NCBI Taxonomy" id="43982"/>
    <lineage>
        <taxon>Eukaryota</taxon>
        <taxon>Fungi</taxon>
        <taxon>Dikarya</taxon>
        <taxon>Ascomycota</taxon>
        <taxon>Saccharomycotina</taxon>
        <taxon>Pichiomycetes</taxon>
        <taxon>Pichiales</taxon>
        <taxon>Pichiaceae</taxon>
        <taxon>Ambrosiozyma</taxon>
    </lineage>
</organism>